<evidence type="ECO:0000256" key="2">
    <source>
        <dbReference type="ARBA" id="ARBA00022692"/>
    </source>
</evidence>
<feature type="transmembrane region" description="Helical" evidence="6">
    <location>
        <begin position="180"/>
        <end position="201"/>
    </location>
</feature>
<evidence type="ECO:0000259" key="7">
    <source>
        <dbReference type="PROSITE" id="PS50850"/>
    </source>
</evidence>
<evidence type="ECO:0000256" key="6">
    <source>
        <dbReference type="SAM" id="Phobius"/>
    </source>
</evidence>
<evidence type="ECO:0000256" key="4">
    <source>
        <dbReference type="ARBA" id="ARBA00023136"/>
    </source>
</evidence>
<dbReference type="Gene3D" id="1.20.1250.20">
    <property type="entry name" value="MFS general substrate transporter like domains"/>
    <property type="match status" value="1"/>
</dbReference>
<dbReference type="Proteomes" id="UP001610563">
    <property type="component" value="Unassembled WGS sequence"/>
</dbReference>
<keyword evidence="2 6" id="KW-0812">Transmembrane</keyword>
<dbReference type="InterPro" id="IPR011701">
    <property type="entry name" value="MFS"/>
</dbReference>
<reference evidence="8 9" key="1">
    <citation type="submission" date="2024-07" db="EMBL/GenBank/DDBJ databases">
        <title>Section-level genome sequencing and comparative genomics of Aspergillus sections Usti and Cavernicolus.</title>
        <authorList>
            <consortium name="Lawrence Berkeley National Laboratory"/>
            <person name="Nybo J.L."/>
            <person name="Vesth T.C."/>
            <person name="Theobald S."/>
            <person name="Frisvad J.C."/>
            <person name="Larsen T.O."/>
            <person name="Kjaerboelling I."/>
            <person name="Rothschild-Mancinelli K."/>
            <person name="Lyhne E.K."/>
            <person name="Kogle M.E."/>
            <person name="Barry K."/>
            <person name="Clum A."/>
            <person name="Na H."/>
            <person name="Ledsgaard L."/>
            <person name="Lin J."/>
            <person name="Lipzen A."/>
            <person name="Kuo A."/>
            <person name="Riley R."/>
            <person name="Mondo S."/>
            <person name="Labutti K."/>
            <person name="Haridas S."/>
            <person name="Pangalinan J."/>
            <person name="Salamov A.A."/>
            <person name="Simmons B.A."/>
            <person name="Magnuson J.K."/>
            <person name="Chen J."/>
            <person name="Drula E."/>
            <person name="Henrissat B."/>
            <person name="Wiebenga A."/>
            <person name="Lubbers R.J."/>
            <person name="Gomes A.C."/>
            <person name="Makela M.R."/>
            <person name="Stajich J."/>
            <person name="Grigoriev I.V."/>
            <person name="Mortensen U.H."/>
            <person name="De Vries R.P."/>
            <person name="Baker S.E."/>
            <person name="Andersen M.R."/>
        </authorList>
    </citation>
    <scope>NUCLEOTIDE SEQUENCE [LARGE SCALE GENOMIC DNA]</scope>
    <source>
        <strain evidence="8 9">CBS 209.92</strain>
    </source>
</reference>
<keyword evidence="4 6" id="KW-0472">Membrane</keyword>
<feature type="compositionally biased region" description="Basic and acidic residues" evidence="5">
    <location>
        <begin position="263"/>
        <end position="274"/>
    </location>
</feature>
<dbReference type="InterPro" id="IPR020846">
    <property type="entry name" value="MFS_dom"/>
</dbReference>
<evidence type="ECO:0000313" key="9">
    <source>
        <dbReference type="Proteomes" id="UP001610563"/>
    </source>
</evidence>
<feature type="transmembrane region" description="Helical" evidence="6">
    <location>
        <begin position="432"/>
        <end position="458"/>
    </location>
</feature>
<keyword evidence="9" id="KW-1185">Reference proteome</keyword>
<feature type="transmembrane region" description="Helical" evidence="6">
    <location>
        <begin position="470"/>
        <end position="489"/>
    </location>
</feature>
<feature type="region of interest" description="Disordered" evidence="5">
    <location>
        <begin position="247"/>
        <end position="287"/>
    </location>
</feature>
<comment type="caution">
    <text evidence="8">The sequence shown here is derived from an EMBL/GenBank/DDBJ whole genome shotgun (WGS) entry which is preliminary data.</text>
</comment>
<proteinExistence type="predicted"/>
<feature type="domain" description="Major facilitator superfamily (MFS) profile" evidence="7">
    <location>
        <begin position="53"/>
        <end position="524"/>
    </location>
</feature>
<feature type="transmembrane region" description="Helical" evidence="6">
    <location>
        <begin position="84"/>
        <end position="107"/>
    </location>
</feature>
<feature type="transmembrane region" description="Helical" evidence="6">
    <location>
        <begin position="119"/>
        <end position="136"/>
    </location>
</feature>
<feature type="transmembrane region" description="Helical" evidence="6">
    <location>
        <begin position="364"/>
        <end position="386"/>
    </location>
</feature>
<accession>A0ABR4GK40</accession>
<comment type="subcellular location">
    <subcellularLocation>
        <location evidence="1">Membrane</location>
        <topology evidence="1">Multi-pass membrane protein</topology>
    </subcellularLocation>
</comment>
<dbReference type="PANTHER" id="PTHR23502">
    <property type="entry name" value="MAJOR FACILITATOR SUPERFAMILY"/>
    <property type="match status" value="1"/>
</dbReference>
<evidence type="ECO:0000256" key="3">
    <source>
        <dbReference type="ARBA" id="ARBA00022989"/>
    </source>
</evidence>
<name>A0ABR4GK40_9EURO</name>
<feature type="transmembrane region" description="Helical" evidence="6">
    <location>
        <begin position="407"/>
        <end position="426"/>
    </location>
</feature>
<evidence type="ECO:0000256" key="5">
    <source>
        <dbReference type="SAM" id="MobiDB-lite"/>
    </source>
</evidence>
<gene>
    <name evidence="8" type="ORF">BJX66DRAFT_352772</name>
</gene>
<sequence>MSDLPVPGTVRLIDATGDLSVKHGEKADIVLIPQPSSDPNDPLNWSWRRKTHNRFWQVMWTFIGVAITCALAPVYPMIEDDTGIPVSNITTGVGLMYLFLGWGNVIVQPWAMHYGRRQVLLASLLATSLTVLWSAYVKSSGEWYANRIMMGISNAPVETLVEILVTDLSFTHQRGVYMSVYTWTLFNGAFLAPIASGYVAQNMGWRWIQWIGTIIGIATTVLMFFFFEETMFFRKTGPVEFLQSEPGKVLDEETPPSNQAKTPEGKELTSKTNDDVATGDSAPIPEPRSAKRYLRTLRLWGFRSPEQPPFSLKLSLLPFALLRYPAIWFSGILVGSILSWFNVLNTTIATILRAAPYNFTTNQIGLTYIASIIGSTIGCYLGGSLSDRVAEWLARRNAGIKEPEHRLWLALIPLLIHPAGFFLYGIGAAQKVHWIVPVLGTGFISATLPMGSLVALNYVIDCYKEAASEAIVAVILIRNTMGFVITYAISPMISNMGLQNAFILVGCLGAAIWATSFLVIWVGKSWRVHSAKMYWDTVEEHNLQAH</sequence>
<dbReference type="EMBL" id="JBFTWV010000008">
    <property type="protein sequence ID" value="KAL2799435.1"/>
    <property type="molecule type" value="Genomic_DNA"/>
</dbReference>
<protein>
    <submittedName>
        <fullName evidence="8">Major facilitator superfamily domain-containing protein</fullName>
    </submittedName>
</protein>
<feature type="transmembrane region" description="Helical" evidence="6">
    <location>
        <begin position="58"/>
        <end position="78"/>
    </location>
</feature>
<dbReference type="Pfam" id="PF07690">
    <property type="entry name" value="MFS_1"/>
    <property type="match status" value="1"/>
</dbReference>
<evidence type="ECO:0000313" key="8">
    <source>
        <dbReference type="EMBL" id="KAL2799435.1"/>
    </source>
</evidence>
<dbReference type="PROSITE" id="PS50850">
    <property type="entry name" value="MFS"/>
    <property type="match status" value="1"/>
</dbReference>
<organism evidence="8 9">
    <name type="scientific">Aspergillus keveii</name>
    <dbReference type="NCBI Taxonomy" id="714993"/>
    <lineage>
        <taxon>Eukaryota</taxon>
        <taxon>Fungi</taxon>
        <taxon>Dikarya</taxon>
        <taxon>Ascomycota</taxon>
        <taxon>Pezizomycotina</taxon>
        <taxon>Eurotiomycetes</taxon>
        <taxon>Eurotiomycetidae</taxon>
        <taxon>Eurotiales</taxon>
        <taxon>Aspergillaceae</taxon>
        <taxon>Aspergillus</taxon>
        <taxon>Aspergillus subgen. Nidulantes</taxon>
    </lineage>
</organism>
<feature type="transmembrane region" description="Helical" evidence="6">
    <location>
        <begin position="207"/>
        <end position="227"/>
    </location>
</feature>
<feature type="transmembrane region" description="Helical" evidence="6">
    <location>
        <begin position="148"/>
        <end position="168"/>
    </location>
</feature>
<dbReference type="InterPro" id="IPR036259">
    <property type="entry name" value="MFS_trans_sf"/>
</dbReference>
<dbReference type="PANTHER" id="PTHR23502:SF30">
    <property type="entry name" value="TRANSPORTER, PUTATIVE (AFU_ORTHOLOGUE AFUA_8G04702)-RELATED"/>
    <property type="match status" value="1"/>
</dbReference>
<keyword evidence="3 6" id="KW-1133">Transmembrane helix</keyword>
<dbReference type="SUPFAM" id="SSF103473">
    <property type="entry name" value="MFS general substrate transporter"/>
    <property type="match status" value="1"/>
</dbReference>
<evidence type="ECO:0000256" key="1">
    <source>
        <dbReference type="ARBA" id="ARBA00004141"/>
    </source>
</evidence>
<feature type="transmembrane region" description="Helical" evidence="6">
    <location>
        <begin position="321"/>
        <end position="344"/>
    </location>
</feature>
<feature type="transmembrane region" description="Helical" evidence="6">
    <location>
        <begin position="501"/>
        <end position="523"/>
    </location>
</feature>